<organism evidence="2 3">
    <name type="scientific">Lophiostoma macrostomum CBS 122681</name>
    <dbReference type="NCBI Taxonomy" id="1314788"/>
    <lineage>
        <taxon>Eukaryota</taxon>
        <taxon>Fungi</taxon>
        <taxon>Dikarya</taxon>
        <taxon>Ascomycota</taxon>
        <taxon>Pezizomycotina</taxon>
        <taxon>Dothideomycetes</taxon>
        <taxon>Pleosporomycetidae</taxon>
        <taxon>Pleosporales</taxon>
        <taxon>Lophiostomataceae</taxon>
        <taxon>Lophiostoma</taxon>
    </lineage>
</organism>
<feature type="region of interest" description="Disordered" evidence="1">
    <location>
        <begin position="132"/>
        <end position="187"/>
    </location>
</feature>
<dbReference type="AlphaFoldDB" id="A0A6A6T990"/>
<dbReference type="Proteomes" id="UP000799324">
    <property type="component" value="Unassembled WGS sequence"/>
</dbReference>
<evidence type="ECO:0000313" key="2">
    <source>
        <dbReference type="EMBL" id="KAF2655503.1"/>
    </source>
</evidence>
<gene>
    <name evidence="2" type="ORF">K491DRAFT_716192</name>
</gene>
<proteinExistence type="predicted"/>
<reference evidence="2" key="1">
    <citation type="journal article" date="2020" name="Stud. Mycol.">
        <title>101 Dothideomycetes genomes: a test case for predicting lifestyles and emergence of pathogens.</title>
        <authorList>
            <person name="Haridas S."/>
            <person name="Albert R."/>
            <person name="Binder M."/>
            <person name="Bloem J."/>
            <person name="Labutti K."/>
            <person name="Salamov A."/>
            <person name="Andreopoulos B."/>
            <person name="Baker S."/>
            <person name="Barry K."/>
            <person name="Bills G."/>
            <person name="Bluhm B."/>
            <person name="Cannon C."/>
            <person name="Castanera R."/>
            <person name="Culley D."/>
            <person name="Daum C."/>
            <person name="Ezra D."/>
            <person name="Gonzalez J."/>
            <person name="Henrissat B."/>
            <person name="Kuo A."/>
            <person name="Liang C."/>
            <person name="Lipzen A."/>
            <person name="Lutzoni F."/>
            <person name="Magnuson J."/>
            <person name="Mondo S."/>
            <person name="Nolan M."/>
            <person name="Ohm R."/>
            <person name="Pangilinan J."/>
            <person name="Park H.-J."/>
            <person name="Ramirez L."/>
            <person name="Alfaro M."/>
            <person name="Sun H."/>
            <person name="Tritt A."/>
            <person name="Yoshinaga Y."/>
            <person name="Zwiers L.-H."/>
            <person name="Turgeon B."/>
            <person name="Goodwin S."/>
            <person name="Spatafora J."/>
            <person name="Crous P."/>
            <person name="Grigoriev I."/>
        </authorList>
    </citation>
    <scope>NUCLEOTIDE SEQUENCE</scope>
    <source>
        <strain evidence="2">CBS 122681</strain>
    </source>
</reference>
<dbReference type="EMBL" id="MU004348">
    <property type="protein sequence ID" value="KAF2655503.1"/>
    <property type="molecule type" value="Genomic_DNA"/>
</dbReference>
<evidence type="ECO:0000313" key="3">
    <source>
        <dbReference type="Proteomes" id="UP000799324"/>
    </source>
</evidence>
<feature type="compositionally biased region" description="Gly residues" evidence="1">
    <location>
        <begin position="160"/>
        <end position="171"/>
    </location>
</feature>
<keyword evidence="3" id="KW-1185">Reference proteome</keyword>
<evidence type="ECO:0000256" key="1">
    <source>
        <dbReference type="SAM" id="MobiDB-lite"/>
    </source>
</evidence>
<accession>A0A6A6T990</accession>
<feature type="compositionally biased region" description="Basic and acidic residues" evidence="1">
    <location>
        <begin position="132"/>
        <end position="153"/>
    </location>
</feature>
<protein>
    <submittedName>
        <fullName evidence="2">Uncharacterized protein</fullName>
    </submittedName>
</protein>
<name>A0A6A6T990_9PLEO</name>
<sequence length="187" mass="20485">MDEITTKVMEWEDAYTPKSIKPTSKILYIVFKKTVSHRAKHSGKLEVLAVATTEDLAVRVIRNDMYELHVLNYEGPTIYGYKGIDDIKARKMGNLYMEGIEDHGNPGGDPEPHSELRTWWIEEHIRVESEADVDALKTEFGDNKDKGKGKGGDNENEGTMGQGAGGLGGASGAQTKGTAKCGLGRCI</sequence>